<keyword evidence="2 3" id="KW-0040">ANK repeat</keyword>
<evidence type="ECO:0000256" key="2">
    <source>
        <dbReference type="ARBA" id="ARBA00023043"/>
    </source>
</evidence>
<proteinExistence type="predicted"/>
<feature type="region of interest" description="Disordered" evidence="4">
    <location>
        <begin position="1"/>
        <end position="47"/>
    </location>
</feature>
<dbReference type="Gene3D" id="1.25.40.20">
    <property type="entry name" value="Ankyrin repeat-containing domain"/>
    <property type="match status" value="1"/>
</dbReference>
<dbReference type="EMBL" id="CADCXV010001338">
    <property type="protein sequence ID" value="CAB0043644.1"/>
    <property type="molecule type" value="Genomic_DNA"/>
</dbReference>
<feature type="repeat" description="ANK" evidence="3">
    <location>
        <begin position="226"/>
        <end position="263"/>
    </location>
</feature>
<feature type="compositionally biased region" description="Acidic residues" evidence="4">
    <location>
        <begin position="36"/>
        <end position="46"/>
    </location>
</feature>
<dbReference type="SMART" id="SM00248">
    <property type="entry name" value="ANK"/>
    <property type="match status" value="2"/>
</dbReference>
<evidence type="ECO:0000256" key="4">
    <source>
        <dbReference type="SAM" id="MobiDB-lite"/>
    </source>
</evidence>
<sequence>MSETSETSETSEFYENLEEDSPGEESDESESRHDDANEDDDDDDDEVSRKKLEGLISALPTGVNLMVDKERREFLRKFYPLIFDWKRRFPDLRLIFTRAEIDLLILEDLKDKYPTPYNRGHPIIKFIIKAGYEDEPEKIQDDQIIVCRTTPIHRAARCSRFLKKSGVIGELFKIYNKYEVNYRDETSAGGGLTHFHVACKFGLYEVVRKFLEQPGRVDPNCAVRATGDTPLHLALLAHNRLGACCNVVVALLKAGADPNLANRDGSTPLHAVCARPDADDDSEAAASSRLEDRLVQVIFRICEDRKHPLRLDAEDAWGRTPLRLAQDHRRTRLAEFLRSRGAQD</sequence>
<dbReference type="PROSITE" id="PS50088">
    <property type="entry name" value="ANK_REPEAT"/>
    <property type="match status" value="1"/>
</dbReference>
<evidence type="ECO:0000256" key="3">
    <source>
        <dbReference type="PROSITE-ProRule" id="PRU00023"/>
    </source>
</evidence>
<dbReference type="InterPro" id="IPR036770">
    <property type="entry name" value="Ankyrin_rpt-contain_sf"/>
</dbReference>
<keyword evidence="6" id="KW-1185">Reference proteome</keyword>
<organism evidence="5 6">
    <name type="scientific">Trichogramma brassicae</name>
    <dbReference type="NCBI Taxonomy" id="86971"/>
    <lineage>
        <taxon>Eukaryota</taxon>
        <taxon>Metazoa</taxon>
        <taxon>Ecdysozoa</taxon>
        <taxon>Arthropoda</taxon>
        <taxon>Hexapoda</taxon>
        <taxon>Insecta</taxon>
        <taxon>Pterygota</taxon>
        <taxon>Neoptera</taxon>
        <taxon>Endopterygota</taxon>
        <taxon>Hymenoptera</taxon>
        <taxon>Apocrita</taxon>
        <taxon>Proctotrupomorpha</taxon>
        <taxon>Chalcidoidea</taxon>
        <taxon>Trichogrammatidae</taxon>
        <taxon>Trichogramma</taxon>
    </lineage>
</organism>
<dbReference type="PANTHER" id="PTHR24198:SF165">
    <property type="entry name" value="ANKYRIN REPEAT-CONTAINING PROTEIN-RELATED"/>
    <property type="match status" value="1"/>
</dbReference>
<evidence type="ECO:0000256" key="1">
    <source>
        <dbReference type="ARBA" id="ARBA00022737"/>
    </source>
</evidence>
<dbReference type="InterPro" id="IPR002110">
    <property type="entry name" value="Ankyrin_rpt"/>
</dbReference>
<dbReference type="PROSITE" id="PS50297">
    <property type="entry name" value="ANK_REP_REGION"/>
    <property type="match status" value="1"/>
</dbReference>
<evidence type="ECO:0000313" key="5">
    <source>
        <dbReference type="EMBL" id="CAB0043644.1"/>
    </source>
</evidence>
<dbReference type="Proteomes" id="UP000479190">
    <property type="component" value="Unassembled WGS sequence"/>
</dbReference>
<keyword evidence="1" id="KW-0677">Repeat</keyword>
<gene>
    <name evidence="5" type="ORF">TBRA_LOCUS15232</name>
</gene>
<reference evidence="5 6" key="1">
    <citation type="submission" date="2020-02" db="EMBL/GenBank/DDBJ databases">
        <authorList>
            <person name="Ferguson B K."/>
        </authorList>
    </citation>
    <scope>NUCLEOTIDE SEQUENCE [LARGE SCALE GENOMIC DNA]</scope>
</reference>
<protein>
    <submittedName>
        <fullName evidence="5">Uncharacterized protein</fullName>
    </submittedName>
</protein>
<feature type="compositionally biased region" description="Acidic residues" evidence="4">
    <location>
        <begin position="15"/>
        <end position="28"/>
    </location>
</feature>
<dbReference type="OrthoDB" id="412600at2759"/>
<feature type="compositionally biased region" description="Low complexity" evidence="4">
    <location>
        <begin position="1"/>
        <end position="11"/>
    </location>
</feature>
<evidence type="ECO:0000313" key="6">
    <source>
        <dbReference type="Proteomes" id="UP000479190"/>
    </source>
</evidence>
<dbReference type="PANTHER" id="PTHR24198">
    <property type="entry name" value="ANKYRIN REPEAT AND PROTEIN KINASE DOMAIN-CONTAINING PROTEIN"/>
    <property type="match status" value="1"/>
</dbReference>
<dbReference type="SUPFAM" id="SSF48403">
    <property type="entry name" value="Ankyrin repeat"/>
    <property type="match status" value="1"/>
</dbReference>
<name>A0A6H5J0Z4_9HYME</name>
<dbReference type="AlphaFoldDB" id="A0A6H5J0Z4"/>
<dbReference type="Pfam" id="PF00023">
    <property type="entry name" value="Ank"/>
    <property type="match status" value="1"/>
</dbReference>
<accession>A0A6H5J0Z4</accession>